<evidence type="ECO:0000313" key="3">
    <source>
        <dbReference type="EMBL" id="KLJ08561.1"/>
    </source>
</evidence>
<proteinExistence type="predicted"/>
<protein>
    <recommendedName>
        <fullName evidence="2">Nephrocystin 3-like N-terminal domain-containing protein</fullName>
    </recommendedName>
</protein>
<dbReference type="EMBL" id="LDEV01002577">
    <property type="protein sequence ID" value="KLJ08561.1"/>
    <property type="molecule type" value="Genomic_DNA"/>
</dbReference>
<dbReference type="InterPro" id="IPR027417">
    <property type="entry name" value="P-loop_NTPase"/>
</dbReference>
<evidence type="ECO:0000259" key="2">
    <source>
        <dbReference type="Pfam" id="PF24883"/>
    </source>
</evidence>
<accession>A0A0H1BHA7</accession>
<dbReference type="OrthoDB" id="443402at2759"/>
<comment type="caution">
    <text evidence="3">The sequence shown here is derived from an EMBL/GenBank/DDBJ whole genome shotgun (WGS) entry which is preliminary data.</text>
</comment>
<evidence type="ECO:0000256" key="1">
    <source>
        <dbReference type="ARBA" id="ARBA00022737"/>
    </source>
</evidence>
<dbReference type="InterPro" id="IPR056884">
    <property type="entry name" value="NPHP3-like_N"/>
</dbReference>
<organism evidence="3 4">
    <name type="scientific">Blastomyces silverae</name>
    <dbReference type="NCBI Taxonomy" id="2060906"/>
    <lineage>
        <taxon>Eukaryota</taxon>
        <taxon>Fungi</taxon>
        <taxon>Dikarya</taxon>
        <taxon>Ascomycota</taxon>
        <taxon>Pezizomycotina</taxon>
        <taxon>Eurotiomycetes</taxon>
        <taxon>Eurotiomycetidae</taxon>
        <taxon>Onygenales</taxon>
        <taxon>Ajellomycetaceae</taxon>
        <taxon>Blastomyces</taxon>
    </lineage>
</organism>
<keyword evidence="1" id="KW-0677">Repeat</keyword>
<name>A0A0H1BHA7_9EURO</name>
<dbReference type="Pfam" id="PF24883">
    <property type="entry name" value="NPHP3_N"/>
    <property type="match status" value="1"/>
</dbReference>
<gene>
    <name evidence="3" type="ORF">EMPG_16009</name>
</gene>
<dbReference type="PANTHER" id="PTHR10039:SF5">
    <property type="entry name" value="NACHT DOMAIN-CONTAINING PROTEIN"/>
    <property type="match status" value="1"/>
</dbReference>
<dbReference type="Proteomes" id="UP000053573">
    <property type="component" value="Unassembled WGS sequence"/>
</dbReference>
<dbReference type="AlphaFoldDB" id="A0A0H1BHA7"/>
<dbReference type="Gene3D" id="3.40.50.300">
    <property type="entry name" value="P-loop containing nucleotide triphosphate hydrolases"/>
    <property type="match status" value="1"/>
</dbReference>
<feature type="domain" description="Nephrocystin 3-like N-terminal" evidence="2">
    <location>
        <begin position="231"/>
        <end position="404"/>
    </location>
</feature>
<dbReference type="SUPFAM" id="SSF52540">
    <property type="entry name" value="P-loop containing nucleoside triphosphate hydrolases"/>
    <property type="match status" value="1"/>
</dbReference>
<evidence type="ECO:0000313" key="4">
    <source>
        <dbReference type="Proteomes" id="UP000053573"/>
    </source>
</evidence>
<sequence>MDPVTAFGLAVNVATAIDLGFKLAKIYKDGTTRDRKVRKQYADQIEKSCRRVRESDSITQPTPVGSAESNLQECAKRCLERVEALQTELKSMPGRKYKRLLKSLRIVVSDPSAQLEQELQALQSELDTSLLVALREKVDLNEMKTLEQFKVLDSSIKKWFTDFYAGNAKTLDLVLSKNNKKVLDALDEVLRIQKESEKRRDLSERKNKLLESLIYGNPYTRMNDIKVQHDGTFEWIFEKSEFPKWLETEKGIFWIQGKPASGKSTLMKFIHQSSDVQRLFERYEPTKESVMLAFYFFLADNTKKQNSQKGFLCSLLHQFLEVHWELDSSYLSDEQLRQKRRPDNWNLAELKRLLFEIVPKATVTKSICVFVDALDECQDDDLTDVIQIIMDLKRHGLKVCVSSRPEPRILRRLQSVSRILKIEEYTRKDIEKFVADQFGKFSSNASNLPREDLDLLSDDVAFEAAGVFLWAILVSRDICKGIENGDTFTQLEQRLKQVPGDLTALYKQMLERLGSDIQLYKSEAGSYFKAVMLVEKFRDSDSPYLPSPHQLRNFLTIYKNFRHCSQGERQNARVNPGEVAKRISTVCAGMLDINDTTNEYTLERVEKEGWSLSPWTREVTFVHRTARDFLSESGREIPASCKMSEFEIFFSIADVYLKRVHHNHRGWSRTLQFILNNLPIFATTDDEKLKFLMNIDGWVQQCGEDTNWIFKTIISYGAAGCVLKYDFITATVVWGQTVSFLDQLIRGGVSFSQKYKAQILLFLLHNKLPLTHFQRVLDMGADPSYKLDVYSRDEANRNLTTSPWRDHLLFWHGADCVEIAKLFLKYRAPLDASMLCGISSYSLKLVPLNYGERNFNIRFTLLYVELNARYALEKVHGIPLEHPLFGPPHLLPPLHRRVLLVRPIGPGEWDGGKRETDEYVARVDDLPTETLVDTLVSLRRSRAEFNDPTRIQARDDVEELCRKGRRVDPVKYLTEYTGYSRKG</sequence>
<reference evidence="4" key="1">
    <citation type="journal article" date="2015" name="PLoS Genet.">
        <title>The dynamic genome and transcriptome of the human fungal pathogen Blastomyces and close relative Emmonsia.</title>
        <authorList>
            <person name="Munoz J.F."/>
            <person name="Gauthier G.M."/>
            <person name="Desjardins C.A."/>
            <person name="Gallo J.E."/>
            <person name="Holder J."/>
            <person name="Sullivan T.D."/>
            <person name="Marty A.J."/>
            <person name="Carmen J.C."/>
            <person name="Chen Z."/>
            <person name="Ding L."/>
            <person name="Gujja S."/>
            <person name="Magrini V."/>
            <person name="Misas E."/>
            <person name="Mitreva M."/>
            <person name="Priest M."/>
            <person name="Saif S."/>
            <person name="Whiston E.A."/>
            <person name="Young S."/>
            <person name="Zeng Q."/>
            <person name="Goldman W.E."/>
            <person name="Mardis E.R."/>
            <person name="Taylor J.W."/>
            <person name="McEwen J.G."/>
            <person name="Clay O.K."/>
            <person name="Klein B.S."/>
            <person name="Cuomo C.A."/>
        </authorList>
    </citation>
    <scope>NUCLEOTIDE SEQUENCE [LARGE SCALE GENOMIC DNA]</scope>
    <source>
        <strain evidence="4">UAMH 139</strain>
    </source>
</reference>
<dbReference type="PANTHER" id="PTHR10039">
    <property type="entry name" value="AMELOGENIN"/>
    <property type="match status" value="1"/>
</dbReference>
<keyword evidence="4" id="KW-1185">Reference proteome</keyword>